<feature type="transmembrane region" description="Helical" evidence="1">
    <location>
        <begin position="30"/>
        <end position="49"/>
    </location>
</feature>
<name>A0A223KPA7_9BACI</name>
<dbReference type="EMBL" id="CP018866">
    <property type="protein sequence ID" value="AST91340.1"/>
    <property type="molecule type" value="Genomic_DNA"/>
</dbReference>
<proteinExistence type="predicted"/>
<evidence type="ECO:0000313" key="2">
    <source>
        <dbReference type="EMBL" id="AST91340.1"/>
    </source>
</evidence>
<gene>
    <name evidence="2" type="ORF">BC6307_08650</name>
</gene>
<accession>A0A223KPA7</accession>
<evidence type="ECO:0000313" key="3">
    <source>
        <dbReference type="Proteomes" id="UP000215224"/>
    </source>
</evidence>
<feature type="transmembrane region" description="Helical" evidence="1">
    <location>
        <begin position="70"/>
        <end position="93"/>
    </location>
</feature>
<organism evidence="2 3">
    <name type="scientific">Sutcliffiella cohnii</name>
    <dbReference type="NCBI Taxonomy" id="33932"/>
    <lineage>
        <taxon>Bacteria</taxon>
        <taxon>Bacillati</taxon>
        <taxon>Bacillota</taxon>
        <taxon>Bacilli</taxon>
        <taxon>Bacillales</taxon>
        <taxon>Bacillaceae</taxon>
        <taxon>Sutcliffiella</taxon>
    </lineage>
</organism>
<reference evidence="2 3" key="1">
    <citation type="submission" date="2016-12" db="EMBL/GenBank/DDBJ databases">
        <title>The whole genome sequencing and assembly of Bacillus cohnii DSM 6307T strain.</title>
        <authorList>
            <person name="Lee Y.-J."/>
            <person name="Yi H."/>
            <person name="Bahn Y.-S."/>
            <person name="Kim J.F."/>
            <person name="Lee D.-W."/>
        </authorList>
    </citation>
    <scope>NUCLEOTIDE SEQUENCE [LARGE SCALE GENOMIC DNA]</scope>
    <source>
        <strain evidence="2 3">DSM 6307</strain>
    </source>
</reference>
<keyword evidence="1" id="KW-0472">Membrane</keyword>
<keyword evidence="1" id="KW-0812">Transmembrane</keyword>
<protein>
    <submittedName>
        <fullName evidence="2">Uncharacterized protein</fullName>
    </submittedName>
</protein>
<evidence type="ECO:0000256" key="1">
    <source>
        <dbReference type="SAM" id="Phobius"/>
    </source>
</evidence>
<dbReference type="Proteomes" id="UP000215224">
    <property type="component" value="Chromosome"/>
</dbReference>
<dbReference type="AlphaFoldDB" id="A0A223KPA7"/>
<feature type="transmembrane region" description="Helical" evidence="1">
    <location>
        <begin position="7"/>
        <end position="24"/>
    </location>
</feature>
<sequence length="137" mass="15611">MVILRKIIAFILTSLLVPLFLVVWGGDSSIFWGMYGVFLMYGTPFILLYGMPVTFLAERLTRNIQKRKRLAVSFGIHLFFGLVCVFIVGFIFKEPFGEWGFFGGILFIGSTLASIILWSVDELLRKLVDWESIQSAM</sequence>
<keyword evidence="3" id="KW-1185">Reference proteome</keyword>
<feature type="transmembrane region" description="Helical" evidence="1">
    <location>
        <begin position="99"/>
        <end position="120"/>
    </location>
</feature>
<dbReference type="STRING" id="1314751.GCA_001591425_00556"/>
<keyword evidence="1" id="KW-1133">Transmembrane helix</keyword>
<dbReference type="KEGG" id="bcoh:BC6307_08650"/>